<dbReference type="GO" id="GO:0019843">
    <property type="term" value="F:rRNA binding"/>
    <property type="evidence" value="ECO:0007669"/>
    <property type="project" value="UniProtKB-UniRule"/>
</dbReference>
<dbReference type="InterPro" id="IPR016095">
    <property type="entry name" value="Ribosomal_uL1_3-a/b-sand"/>
</dbReference>
<evidence type="ECO:0000256" key="6">
    <source>
        <dbReference type="ARBA" id="ARBA00022845"/>
    </source>
</evidence>
<evidence type="ECO:0000256" key="1">
    <source>
        <dbReference type="ARBA" id="ARBA00010531"/>
    </source>
</evidence>
<keyword evidence="8 11" id="KW-0689">Ribosomal protein</keyword>
<evidence type="ECO:0000256" key="9">
    <source>
        <dbReference type="ARBA" id="ARBA00023274"/>
    </source>
</evidence>
<dbReference type="GeneID" id="1476926"/>
<dbReference type="AlphaFoldDB" id="A0A832T5V9"/>
<dbReference type="Pfam" id="PF00687">
    <property type="entry name" value="Ribosomal_L1"/>
    <property type="match status" value="1"/>
</dbReference>
<evidence type="ECO:0000256" key="5">
    <source>
        <dbReference type="ARBA" id="ARBA00022730"/>
    </source>
</evidence>
<dbReference type="PIRSF" id="PIRSF002155">
    <property type="entry name" value="Ribosomal_L1"/>
    <property type="match status" value="1"/>
</dbReference>
<dbReference type="GO" id="GO:0000049">
    <property type="term" value="F:tRNA binding"/>
    <property type="evidence" value="ECO:0007669"/>
    <property type="project" value="UniProtKB-KW"/>
</dbReference>
<evidence type="ECO:0000313" key="12">
    <source>
        <dbReference type="EMBL" id="HII69947.1"/>
    </source>
</evidence>
<organism evidence="12 13">
    <name type="scientific">Methanopyrus kandleri</name>
    <dbReference type="NCBI Taxonomy" id="2320"/>
    <lineage>
        <taxon>Archaea</taxon>
        <taxon>Methanobacteriati</taxon>
        <taxon>Methanobacteriota</taxon>
        <taxon>Methanomada group</taxon>
        <taxon>Methanopyri</taxon>
        <taxon>Methanopyrales</taxon>
        <taxon>Methanopyraceae</taxon>
        <taxon>Methanopyrus</taxon>
    </lineage>
</organism>
<dbReference type="GO" id="GO:0006417">
    <property type="term" value="P:regulation of translation"/>
    <property type="evidence" value="ECO:0007669"/>
    <property type="project" value="UniProtKB-KW"/>
</dbReference>
<evidence type="ECO:0000256" key="10">
    <source>
        <dbReference type="ARBA" id="ARBA00045545"/>
    </source>
</evidence>
<keyword evidence="4 11" id="KW-0820">tRNA-binding</keyword>
<comment type="function">
    <text evidence="11">Protein L1 is also a translational repressor protein, it controls the translation of its operon by binding to its mRNA.</text>
</comment>
<keyword evidence="9 11" id="KW-0687">Ribonucleoprotein</keyword>
<accession>A0A832T5V9</accession>
<dbReference type="Gene3D" id="3.40.50.790">
    <property type="match status" value="1"/>
</dbReference>
<dbReference type="GO" id="GO:0003735">
    <property type="term" value="F:structural constituent of ribosome"/>
    <property type="evidence" value="ECO:0007669"/>
    <property type="project" value="InterPro"/>
</dbReference>
<dbReference type="SMR" id="A0A832T5V9"/>
<dbReference type="InterPro" id="IPR002143">
    <property type="entry name" value="Ribosomal_uL1"/>
</dbReference>
<dbReference type="RefSeq" id="WP_011019193.1">
    <property type="nucleotide sequence ID" value="NZ_DUJS01000002.1"/>
</dbReference>
<keyword evidence="6 11" id="KW-0810">Translation regulation</keyword>
<dbReference type="SUPFAM" id="SSF56808">
    <property type="entry name" value="Ribosomal protein L1"/>
    <property type="match status" value="1"/>
</dbReference>
<dbReference type="NCBIfam" id="NF003244">
    <property type="entry name" value="PRK04203.1"/>
    <property type="match status" value="1"/>
</dbReference>
<comment type="function">
    <text evidence="10">Probably involved in E site tRNA release. Binds directly to 23S rRNA.</text>
</comment>
<reference evidence="12" key="1">
    <citation type="journal article" date="2020" name="bioRxiv">
        <title>A rank-normalized archaeal taxonomy based on genome phylogeny resolves widespread incomplete and uneven classifications.</title>
        <authorList>
            <person name="Rinke C."/>
            <person name="Chuvochina M."/>
            <person name="Mussig A.J."/>
            <person name="Chaumeil P.-A."/>
            <person name="Waite D.W."/>
            <person name="Whitman W.B."/>
            <person name="Parks D.H."/>
            <person name="Hugenholtz P."/>
        </authorList>
    </citation>
    <scope>NUCLEOTIDE SEQUENCE</scope>
    <source>
        <strain evidence="12">UBA8853</strain>
    </source>
</reference>
<evidence type="ECO:0000256" key="11">
    <source>
        <dbReference type="HAMAP-Rule" id="MF_01318"/>
    </source>
</evidence>
<comment type="function">
    <text evidence="11">Binds directly to 23S rRNA. Probably involved in E site tRNA release.</text>
</comment>
<evidence type="ECO:0000256" key="8">
    <source>
        <dbReference type="ARBA" id="ARBA00022980"/>
    </source>
</evidence>
<dbReference type="Gene3D" id="3.30.190.20">
    <property type="match status" value="1"/>
</dbReference>
<evidence type="ECO:0000256" key="7">
    <source>
        <dbReference type="ARBA" id="ARBA00022884"/>
    </source>
</evidence>
<dbReference type="CDD" id="cd00403">
    <property type="entry name" value="Ribosomal_L1"/>
    <property type="match status" value="1"/>
</dbReference>
<dbReference type="InterPro" id="IPR028364">
    <property type="entry name" value="Ribosomal_uL1/biogenesis"/>
</dbReference>
<dbReference type="EMBL" id="DUJS01000002">
    <property type="protein sequence ID" value="HII69947.1"/>
    <property type="molecule type" value="Genomic_DNA"/>
</dbReference>
<dbReference type="InterPro" id="IPR023669">
    <property type="entry name" value="Ribosomal_uL1_arc"/>
</dbReference>
<keyword evidence="3 11" id="KW-0678">Repressor</keyword>
<comment type="caution">
    <text evidence="12">The sequence shown here is derived from an EMBL/GenBank/DDBJ whole genome shotgun (WGS) entry which is preliminary data.</text>
</comment>
<dbReference type="GO" id="GO:0015934">
    <property type="term" value="C:large ribosomal subunit"/>
    <property type="evidence" value="ECO:0007669"/>
    <property type="project" value="InterPro"/>
</dbReference>
<dbReference type="Proteomes" id="UP000619545">
    <property type="component" value="Unassembled WGS sequence"/>
</dbReference>
<keyword evidence="7 11" id="KW-0694">RNA-binding</keyword>
<dbReference type="OMA" id="GPRNKMP"/>
<evidence type="ECO:0000256" key="3">
    <source>
        <dbReference type="ARBA" id="ARBA00022491"/>
    </source>
</evidence>
<dbReference type="FunFam" id="3.40.50.790:FF:000005">
    <property type="entry name" value="50S ribosomal protein L1"/>
    <property type="match status" value="1"/>
</dbReference>
<protein>
    <recommendedName>
        <fullName evidence="11">Large ribosomal subunit protein uL1</fullName>
    </recommendedName>
</protein>
<evidence type="ECO:0000256" key="2">
    <source>
        <dbReference type="ARBA" id="ARBA00011838"/>
    </source>
</evidence>
<dbReference type="PANTHER" id="PTHR36427:SF3">
    <property type="entry name" value="LARGE RIBOSOMAL SUBUNIT PROTEIN UL1M"/>
    <property type="match status" value="1"/>
</dbReference>
<evidence type="ECO:0000256" key="4">
    <source>
        <dbReference type="ARBA" id="ARBA00022555"/>
    </source>
</evidence>
<comment type="subunit">
    <text evidence="2 11">Part of the 50S ribosomal subunit.</text>
</comment>
<dbReference type="PANTHER" id="PTHR36427">
    <property type="entry name" value="54S RIBOSOMAL PROTEIN L1, MITOCHONDRIAL"/>
    <property type="match status" value="1"/>
</dbReference>
<name>A0A832T5V9_9EURY</name>
<gene>
    <name evidence="11" type="primary">rpl1</name>
    <name evidence="12" type="ORF">HA336_01775</name>
</gene>
<dbReference type="HAMAP" id="MF_01318_A">
    <property type="entry name" value="Ribosomal_uL1_A"/>
    <property type="match status" value="1"/>
</dbReference>
<sequence length="214" mass="24111">MTITEEDLIEPLRKVVEYSPPRRFLETVDMIVNVKGVDLSDPSQRIDKEVVLPHGRGKPVNVCVIAEGEMAREAEEAGATVINREKLEELAENVREAKKIARRHEFFYAQVDLMPDVGRVLGPVLGPRGKMAKPVPPNADIRALIERAHRTARVRMRDQPVIHTVIGARNMEPEQLAENAMAVLREITSELEKSWAQIDSVYVKTTMGPAERVY</sequence>
<dbReference type="InterPro" id="IPR023674">
    <property type="entry name" value="Ribosomal_uL1-like"/>
</dbReference>
<proteinExistence type="inferred from homology"/>
<dbReference type="GO" id="GO:0006412">
    <property type="term" value="P:translation"/>
    <property type="evidence" value="ECO:0007669"/>
    <property type="project" value="UniProtKB-UniRule"/>
</dbReference>
<comment type="similarity">
    <text evidence="1 11">Belongs to the universal ribosomal protein uL1 family.</text>
</comment>
<evidence type="ECO:0000313" key="13">
    <source>
        <dbReference type="Proteomes" id="UP000619545"/>
    </source>
</evidence>
<keyword evidence="5 11" id="KW-0699">rRNA-binding</keyword>